<evidence type="ECO:0000259" key="1">
    <source>
        <dbReference type="Pfam" id="PF12143"/>
    </source>
</evidence>
<proteinExistence type="predicted"/>
<organism evidence="2 3">
    <name type="scientific">Citrullus colocynthis</name>
    <name type="common">colocynth</name>
    <dbReference type="NCBI Taxonomy" id="252529"/>
    <lineage>
        <taxon>Eukaryota</taxon>
        <taxon>Viridiplantae</taxon>
        <taxon>Streptophyta</taxon>
        <taxon>Embryophyta</taxon>
        <taxon>Tracheophyta</taxon>
        <taxon>Spermatophyta</taxon>
        <taxon>Magnoliopsida</taxon>
        <taxon>eudicotyledons</taxon>
        <taxon>Gunneridae</taxon>
        <taxon>Pentapetalae</taxon>
        <taxon>rosids</taxon>
        <taxon>fabids</taxon>
        <taxon>Cucurbitales</taxon>
        <taxon>Cucurbitaceae</taxon>
        <taxon>Benincaseae</taxon>
        <taxon>Citrullus</taxon>
    </lineage>
</organism>
<accession>A0ABP0Z406</accession>
<protein>
    <recommendedName>
        <fullName evidence="1">Polyphenol oxidase C-terminal domain-containing protein</fullName>
    </recommendedName>
</protein>
<feature type="domain" description="Polyphenol oxidase C-terminal" evidence="1">
    <location>
        <begin position="22"/>
        <end position="135"/>
    </location>
</feature>
<dbReference type="Proteomes" id="UP001642487">
    <property type="component" value="Chromosome 8"/>
</dbReference>
<dbReference type="PANTHER" id="PTHR36608:SF1">
    <property type="entry name" value="POLYPHENOL OXIDASE C, CHLOROPLASTIC-LIKE"/>
    <property type="match status" value="1"/>
</dbReference>
<dbReference type="EMBL" id="OZ021742">
    <property type="protein sequence ID" value="CAK9327421.1"/>
    <property type="molecule type" value="Genomic_DNA"/>
</dbReference>
<evidence type="ECO:0000313" key="2">
    <source>
        <dbReference type="EMBL" id="CAK9327421.1"/>
    </source>
</evidence>
<evidence type="ECO:0000313" key="3">
    <source>
        <dbReference type="Proteomes" id="UP001642487"/>
    </source>
</evidence>
<dbReference type="PANTHER" id="PTHR36608">
    <property type="entry name" value="POLYPHENOL OXIDASE C, CHLOROPLASTIC-LIKE"/>
    <property type="match status" value="1"/>
</dbReference>
<name>A0ABP0Z406_9ROSI</name>
<dbReference type="Pfam" id="PF12143">
    <property type="entry name" value="PPO1_KFDV"/>
    <property type="match status" value="1"/>
</dbReference>
<gene>
    <name evidence="2" type="ORF">CITCOLO1_LOCUS19800</name>
</gene>
<keyword evidence="3" id="KW-1185">Reference proteome</keyword>
<sequence>MKTSLPNGWIRNEKSEPPIINFPQILNLEITTMVDKPEVPRTREAMAGEEDVVLVLEDVEYDPTKRVHFDVLINVVNDQPEVGPMHHEFVGIFHNLAHGHLHHEKTSLRFVITDVIQGLGLEHHEKLAVRIEPKSVSGSWLSELNLRLVEKKSSLEGSKQ</sequence>
<dbReference type="InterPro" id="IPR022740">
    <property type="entry name" value="Polyphenol_oxidase_C"/>
</dbReference>
<reference evidence="2 3" key="1">
    <citation type="submission" date="2024-03" db="EMBL/GenBank/DDBJ databases">
        <authorList>
            <person name="Gkanogiannis A."/>
            <person name="Becerra Lopez-Lavalle L."/>
        </authorList>
    </citation>
    <scope>NUCLEOTIDE SEQUENCE [LARGE SCALE GENOMIC DNA]</scope>
</reference>